<keyword evidence="3" id="KW-1185">Reference proteome</keyword>
<evidence type="ECO:0000259" key="1">
    <source>
        <dbReference type="Pfam" id="PF19364"/>
    </source>
</evidence>
<organism evidence="2 3">
    <name type="scientific">Candidatus Syntrophocurvum alkaliphilum</name>
    <dbReference type="NCBI Taxonomy" id="2293317"/>
    <lineage>
        <taxon>Bacteria</taxon>
        <taxon>Bacillati</taxon>
        <taxon>Bacillota</taxon>
        <taxon>Clostridia</taxon>
        <taxon>Eubacteriales</taxon>
        <taxon>Syntrophomonadaceae</taxon>
        <taxon>Candidatus Syntrophocurvum</taxon>
    </lineage>
</organism>
<dbReference type="AlphaFoldDB" id="A0A6I6DFF8"/>
<dbReference type="OrthoDB" id="9762068at2"/>
<dbReference type="InterPro" id="IPR045984">
    <property type="entry name" value="DUF5940"/>
</dbReference>
<protein>
    <submittedName>
        <fullName evidence="2">Glycine/sarcosine/betaine reductase component C chain 1</fullName>
    </submittedName>
</protein>
<dbReference type="SUPFAM" id="SSF53901">
    <property type="entry name" value="Thiolase-like"/>
    <property type="match status" value="1"/>
</dbReference>
<dbReference type="Proteomes" id="UP000426444">
    <property type="component" value="Chromosome"/>
</dbReference>
<sequence>MNYPVIKAASYVLVHAPSIMINNGTTLTMERAQNPHSKFLIDINNHIRDFDTAVGYAPNQVYIGNLPPEQLEEVSKPCYENSVSNNKDGKFGEIIDEAEFYGLIKLADSFNLVELSEEFSPKVLEKLNARELFSKKRLSVLEKSKPIAEIEELVSSNKAQGLYLGSNLIGCVREAHETDPNLNSHVILENLVSKASGILAINNLKTKHNLNPDEIDYIIETSEEAIGDMNQRGGGNMAKAIGEVCMLKNATGADIRAFCAAPAHGILKAASLVKAGIFKNVVVVAGGSSAKLGMNSRDHINKDIPVLEDMVAGFAVLVSENDGINPIIRTDNIGTHTIGSGSSPQAVIKAVVIDPLQKNNMKVSDINKYAPELQNPEITVPAGAGDVPLANYKMIAAMAVKNGEIEKDDILEFAKKHGVIGFAPTQGHIPSGIPLIGHIRQAILDDNLNNSMIIGKGSLFLGRMTDLFDGISFIIEKNSGVIDSKQYVSDEDAKQQIREIIAEILENVVDSTVRR</sequence>
<gene>
    <name evidence="2" type="ORF">SYNTR_1293</name>
</gene>
<dbReference type="Gene3D" id="3.40.47.10">
    <property type="match status" value="1"/>
</dbReference>
<dbReference type="KEGG" id="salq:SYNTR_1293"/>
<name>A0A6I6DFF8_9FIRM</name>
<dbReference type="RefSeq" id="WP_156203734.1">
    <property type="nucleotide sequence ID" value="NZ_CP046457.1"/>
</dbReference>
<evidence type="ECO:0000313" key="3">
    <source>
        <dbReference type="Proteomes" id="UP000426444"/>
    </source>
</evidence>
<feature type="domain" description="DUF5940" evidence="1">
    <location>
        <begin position="346"/>
        <end position="508"/>
    </location>
</feature>
<proteinExistence type="predicted"/>
<dbReference type="Pfam" id="PF19364">
    <property type="entry name" value="DUF5940"/>
    <property type="match status" value="1"/>
</dbReference>
<evidence type="ECO:0000313" key="2">
    <source>
        <dbReference type="EMBL" id="QGT99886.1"/>
    </source>
</evidence>
<dbReference type="InterPro" id="IPR016039">
    <property type="entry name" value="Thiolase-like"/>
</dbReference>
<dbReference type="GO" id="GO:0016746">
    <property type="term" value="F:acyltransferase activity"/>
    <property type="evidence" value="ECO:0007669"/>
    <property type="project" value="InterPro"/>
</dbReference>
<dbReference type="NCBIfam" id="NF040746">
    <property type="entry name" value="reduct_C_beta"/>
    <property type="match status" value="1"/>
</dbReference>
<reference evidence="3" key="1">
    <citation type="journal article" date="2019" name="Microbiology">
        <title>Complete Genome Sequence of an Uncultured Bacterium of the Candidate Phylum Bipolaricaulota.</title>
        <authorList>
            <person name="Kadnikov V.V."/>
            <person name="Mardanov A.V."/>
            <person name="Beletsky A.V."/>
            <person name="Frank Y.A."/>
            <person name="Karnachuk O.V."/>
            <person name="Ravin N.V."/>
        </authorList>
    </citation>
    <scope>NUCLEOTIDE SEQUENCE [LARGE SCALE GENOMIC DNA]</scope>
</reference>
<dbReference type="EMBL" id="CP046457">
    <property type="protein sequence ID" value="QGT99886.1"/>
    <property type="molecule type" value="Genomic_DNA"/>
</dbReference>
<accession>A0A6I6DFF8</accession>